<proteinExistence type="predicted"/>
<evidence type="ECO:0000313" key="1">
    <source>
        <dbReference type="EMBL" id="QDH88645.1"/>
    </source>
</evidence>
<name>A0A514D4V9_9VIRU</name>
<protein>
    <recommendedName>
        <fullName evidence="2">Maturation</fullName>
    </recommendedName>
</protein>
<gene>
    <name evidence="1" type="ORF">H3RhizoLitter15165_000001</name>
</gene>
<reference evidence="1" key="1">
    <citation type="submission" date="2019-05" db="EMBL/GenBank/DDBJ databases">
        <title>Metatranscriptomic reconstruction reveals RNA viruses with the potential to shape carbon cycling in soil.</title>
        <authorList>
            <person name="Starr E.P."/>
            <person name="Nuccio E."/>
            <person name="Pett-Ridge J."/>
            <person name="Banfield J.F."/>
            <person name="Firestone M.K."/>
        </authorList>
    </citation>
    <scope>NUCLEOTIDE SEQUENCE</scope>
    <source>
        <strain evidence="1">H3_Rhizo_Litter_15_scaffold_165</strain>
    </source>
</reference>
<dbReference type="EMBL" id="MN034246">
    <property type="protein sequence ID" value="QDH88645.1"/>
    <property type="molecule type" value="Genomic_RNA"/>
</dbReference>
<sequence>MLDGCLDVCLHLGPKGTPRPMSTKKRRDVAFAAPTKASGFLKVRRTADKSIVSGTPDPWRAWSDSLYWSNLQGTQETESENHDVHRGRKNFTFTGDQGGNFTMSKRWALAAKPRNVSFSLPWQDGDLWFGGSGRESQLSYRGPLFIPGSRSWSFPPYASSSDIELNYWGTKAIAQSAPTNSVAGIATALLEAYRDGLPHLVGHQLWKDRTIRAQTAGKEYLNSEFGWKPLANDIFSFAEGIVHFDTLVSQLIRDNGLGVRRRMSFSPVESRDFTTVATQQFVGGPSHVALQLLYNGGNPVVGHTGQVIRSRETIIRRWFSGMFTYHLPDNFLSDTYGSTLTKARSILGLDLTPETVWSIAPWSWAVDWFSSAGDIIHNAVAQSQYGLVLRYGYIMEHSTVRDVYTYVGDLGLASGVTIYDSPPSIVLTSERKLRRKATPFGFGYDLSTLNKAQTAIVAALALSKGKR</sequence>
<organism evidence="1">
    <name type="scientific">Leviviridae sp</name>
    <dbReference type="NCBI Taxonomy" id="2027243"/>
    <lineage>
        <taxon>Viruses</taxon>
        <taxon>Riboviria</taxon>
        <taxon>Orthornavirae</taxon>
        <taxon>Lenarviricota</taxon>
        <taxon>Leviviricetes</taxon>
        <taxon>Norzivirales</taxon>
        <taxon>Fiersviridae</taxon>
    </lineage>
</organism>
<evidence type="ECO:0008006" key="2">
    <source>
        <dbReference type="Google" id="ProtNLM"/>
    </source>
</evidence>
<accession>A0A514D4V9</accession>